<feature type="region of interest" description="Disordered" evidence="1">
    <location>
        <begin position="328"/>
        <end position="362"/>
    </location>
</feature>
<organism evidence="2 3">
    <name type="scientific">Trametes cubensis</name>
    <dbReference type="NCBI Taxonomy" id="1111947"/>
    <lineage>
        <taxon>Eukaryota</taxon>
        <taxon>Fungi</taxon>
        <taxon>Dikarya</taxon>
        <taxon>Basidiomycota</taxon>
        <taxon>Agaricomycotina</taxon>
        <taxon>Agaricomycetes</taxon>
        <taxon>Polyporales</taxon>
        <taxon>Polyporaceae</taxon>
        <taxon>Trametes</taxon>
    </lineage>
</organism>
<feature type="region of interest" description="Disordered" evidence="1">
    <location>
        <begin position="240"/>
        <end position="282"/>
    </location>
</feature>
<dbReference type="EMBL" id="JAPEVG010000024">
    <property type="protein sequence ID" value="KAJ8495416.1"/>
    <property type="molecule type" value="Genomic_DNA"/>
</dbReference>
<dbReference type="Proteomes" id="UP001215151">
    <property type="component" value="Unassembled WGS sequence"/>
</dbReference>
<feature type="compositionally biased region" description="Low complexity" evidence="1">
    <location>
        <begin position="59"/>
        <end position="68"/>
    </location>
</feature>
<accession>A0AAD7U3A2</accession>
<evidence type="ECO:0000313" key="3">
    <source>
        <dbReference type="Proteomes" id="UP001215151"/>
    </source>
</evidence>
<sequence length="385" mass="40657">MSPPGSPSDEQVRALSAAVFGSLAPGRPTLRLLDPYTDELCEYQLVKVSRPLRTTPVLSDSGSGSVSKDSGERRLSRRDSLDQRSELLNKLLLTGSSGRSSVSGPQLSGGRFYPLARLPGPFSVRARGDGTPSLFNDSYPSEASAFSLQPTPVRQLFPDAGVRVPSTPALSSNAAPNISQVGSASGIGLGFSMLKDDGTPFDGLGSLPRRTSTPNRAWASPQEDARLLWTRAPDLPVLKGSTSASSIAPPLLTSASHGPAKPKKHTTARPGMLETPSAAEGEASNIVGRPQSAMLPAKHVEEDVFLSRPIRVPGSLTHGSIRLASAASSSGRVKSSDRYRNSREEAVGGMRRGSVASRQSTRRMTAEWAAALAGDADEKRPVWKP</sequence>
<feature type="region of interest" description="Disordered" evidence="1">
    <location>
        <begin position="54"/>
        <end position="81"/>
    </location>
</feature>
<name>A0AAD7U3A2_9APHY</name>
<feature type="compositionally biased region" description="Basic and acidic residues" evidence="1">
    <location>
        <begin position="69"/>
        <end position="81"/>
    </location>
</feature>
<dbReference type="AlphaFoldDB" id="A0AAD7U3A2"/>
<reference evidence="2" key="1">
    <citation type="submission" date="2022-11" db="EMBL/GenBank/DDBJ databases">
        <title>Genome Sequence of Cubamyces cubensis.</title>
        <authorList>
            <person name="Buettner E."/>
        </authorList>
    </citation>
    <scope>NUCLEOTIDE SEQUENCE</scope>
    <source>
        <strain evidence="2">MPL-01</strain>
    </source>
</reference>
<evidence type="ECO:0000256" key="1">
    <source>
        <dbReference type="SAM" id="MobiDB-lite"/>
    </source>
</evidence>
<comment type="caution">
    <text evidence="2">The sequence shown here is derived from an EMBL/GenBank/DDBJ whole genome shotgun (WGS) entry which is preliminary data.</text>
</comment>
<proteinExistence type="predicted"/>
<evidence type="ECO:0000313" key="2">
    <source>
        <dbReference type="EMBL" id="KAJ8495416.1"/>
    </source>
</evidence>
<feature type="compositionally biased region" description="Basic and acidic residues" evidence="1">
    <location>
        <begin position="334"/>
        <end position="346"/>
    </location>
</feature>
<keyword evidence="3" id="KW-1185">Reference proteome</keyword>
<gene>
    <name evidence="2" type="ORF">ONZ51_g1718</name>
</gene>
<protein>
    <submittedName>
        <fullName evidence="2">Uncharacterized protein</fullName>
    </submittedName>
</protein>